<keyword evidence="1" id="KW-0472">Membrane</keyword>
<reference evidence="2 3" key="1">
    <citation type="journal article" date="2015" name="Genome Biol. Evol.">
        <title>Comparative Genomics of a Bacterivorous Green Alga Reveals Evolutionary Causalities and Consequences of Phago-Mixotrophic Mode of Nutrition.</title>
        <authorList>
            <person name="Burns J.A."/>
            <person name="Paasch A."/>
            <person name="Narechania A."/>
            <person name="Kim E."/>
        </authorList>
    </citation>
    <scope>NUCLEOTIDE SEQUENCE [LARGE SCALE GENOMIC DNA]</scope>
    <source>
        <strain evidence="2 3">PLY_AMNH</strain>
    </source>
</reference>
<feature type="transmembrane region" description="Helical" evidence="1">
    <location>
        <begin position="201"/>
        <end position="226"/>
    </location>
</feature>
<gene>
    <name evidence="2" type="ORF">CYMTET_56572</name>
</gene>
<protein>
    <submittedName>
        <fullName evidence="2">Uncharacterized protein</fullName>
    </submittedName>
</protein>
<sequence length="410" mass="45206">MAEYSISEVDFATFKAAKLVAAENAATEPVPFVVPVTMTPSSEKVQSKSAALSKEHASVQQKTKANGIGTCSRMCCCCADSDDDEDSTQKEVAALSASLEEQQVATRSNAFDAVEELRLELAGIAEVSAIKGRRTWGTSLVYFLCNCGKGVFVCLYDLLRTLPVISIAGAFISFLGLVMILEGLEDLDEAVKELGLTADVLSYFMIAFLVYFMLHILILCGSFVASGKLRESCCWCMPLCIVVMWRCLTGLLVGLSFILFWLLFVLWFIVIILLLLWSMAYALCEGGEAAVESFDNDILPILEDYMENENDMSINPKQLREYCHVFEGDTMDTMQQAAGGVGIVIVAHVILMMISVANYYLAVKERSLQKVKNKVKRVYNKAFGDDRKLENAVSSLTEGENSPPMEQVMQ</sequence>
<name>A0AAE0ELP9_9CHLO</name>
<dbReference type="Proteomes" id="UP001190700">
    <property type="component" value="Unassembled WGS sequence"/>
</dbReference>
<comment type="caution">
    <text evidence="2">The sequence shown here is derived from an EMBL/GenBank/DDBJ whole genome shotgun (WGS) entry which is preliminary data.</text>
</comment>
<keyword evidence="1" id="KW-1133">Transmembrane helix</keyword>
<feature type="transmembrane region" description="Helical" evidence="1">
    <location>
        <begin position="247"/>
        <end position="277"/>
    </location>
</feature>
<accession>A0AAE0ELP9</accession>
<evidence type="ECO:0000313" key="2">
    <source>
        <dbReference type="EMBL" id="KAK3233123.1"/>
    </source>
</evidence>
<organism evidence="2 3">
    <name type="scientific">Cymbomonas tetramitiformis</name>
    <dbReference type="NCBI Taxonomy" id="36881"/>
    <lineage>
        <taxon>Eukaryota</taxon>
        <taxon>Viridiplantae</taxon>
        <taxon>Chlorophyta</taxon>
        <taxon>Pyramimonadophyceae</taxon>
        <taxon>Pyramimonadales</taxon>
        <taxon>Pyramimonadaceae</taxon>
        <taxon>Cymbomonas</taxon>
    </lineage>
</organism>
<feature type="transmembrane region" description="Helical" evidence="1">
    <location>
        <begin position="337"/>
        <end position="362"/>
    </location>
</feature>
<keyword evidence="3" id="KW-1185">Reference proteome</keyword>
<dbReference type="AlphaFoldDB" id="A0AAE0ELP9"/>
<keyword evidence="1" id="KW-0812">Transmembrane</keyword>
<evidence type="ECO:0000256" key="1">
    <source>
        <dbReference type="SAM" id="Phobius"/>
    </source>
</evidence>
<dbReference type="EMBL" id="LGRX02035801">
    <property type="protein sequence ID" value="KAK3233123.1"/>
    <property type="molecule type" value="Genomic_DNA"/>
</dbReference>
<feature type="transmembrane region" description="Helical" evidence="1">
    <location>
        <begin position="162"/>
        <end position="181"/>
    </location>
</feature>
<evidence type="ECO:0000313" key="3">
    <source>
        <dbReference type="Proteomes" id="UP001190700"/>
    </source>
</evidence>
<proteinExistence type="predicted"/>